<name>A0A6N2YVD8_9BACT</name>
<sequence>MKTVSSKISILIKYGETFIQQEMGRYFRLKTSIM</sequence>
<reference evidence="1" key="1">
    <citation type="submission" date="2019-11" db="EMBL/GenBank/DDBJ databases">
        <authorList>
            <person name="Feng L."/>
        </authorList>
    </citation>
    <scope>NUCLEOTIDE SEQUENCE</scope>
    <source>
        <strain evidence="1">PmerdaeLFYP103</strain>
    </source>
</reference>
<protein>
    <submittedName>
        <fullName evidence="1">Uncharacterized protein</fullName>
    </submittedName>
</protein>
<proteinExistence type="predicted"/>
<dbReference type="AlphaFoldDB" id="A0A6N2YVD8"/>
<dbReference type="EMBL" id="CACRUV010000005">
    <property type="protein sequence ID" value="VYT69806.1"/>
    <property type="molecule type" value="Genomic_DNA"/>
</dbReference>
<organism evidence="1">
    <name type="scientific">Parabacteroides merdae</name>
    <dbReference type="NCBI Taxonomy" id="46503"/>
    <lineage>
        <taxon>Bacteria</taxon>
        <taxon>Pseudomonadati</taxon>
        <taxon>Bacteroidota</taxon>
        <taxon>Bacteroidia</taxon>
        <taxon>Bacteroidales</taxon>
        <taxon>Tannerellaceae</taxon>
        <taxon>Parabacteroides</taxon>
    </lineage>
</organism>
<gene>
    <name evidence="1" type="ORF">PMLFYP103_00347</name>
</gene>
<accession>A0A6N2YVD8</accession>
<evidence type="ECO:0000313" key="1">
    <source>
        <dbReference type="EMBL" id="VYT69806.1"/>
    </source>
</evidence>